<protein>
    <recommendedName>
        <fullName evidence="3">Tetratricopeptide repeat protein</fullName>
    </recommendedName>
</protein>
<dbReference type="Proteomes" id="UP000799766">
    <property type="component" value="Unassembled WGS sequence"/>
</dbReference>
<dbReference type="Pfam" id="PF14559">
    <property type="entry name" value="TPR_19"/>
    <property type="match status" value="1"/>
</dbReference>
<dbReference type="InterPro" id="IPR011990">
    <property type="entry name" value="TPR-like_helical_dom_sf"/>
</dbReference>
<dbReference type="EMBL" id="MU001679">
    <property type="protein sequence ID" value="KAF2457776.1"/>
    <property type="molecule type" value="Genomic_DNA"/>
</dbReference>
<dbReference type="SUPFAM" id="SSF48452">
    <property type="entry name" value="TPR-like"/>
    <property type="match status" value="1"/>
</dbReference>
<dbReference type="PANTHER" id="PTHR21581">
    <property type="entry name" value="D-ALANYL-D-ALANINE CARBOXYPEPTIDASE"/>
    <property type="match status" value="1"/>
</dbReference>
<dbReference type="Gene3D" id="1.25.40.10">
    <property type="entry name" value="Tetratricopeptide repeat domain"/>
    <property type="match status" value="1"/>
</dbReference>
<dbReference type="AlphaFoldDB" id="A0A6A6P1E2"/>
<keyword evidence="2" id="KW-1185">Reference proteome</keyword>
<sequence>MEVLRVWEERLRELGVRVANALVEMGDLEGAARHLRGLADAEPASPGVDTDSHGAALCMAELRAMEALVWLRIGDVAAARQCAADVAKDEAKAQVTSGYLDALVLMADGDFDAAAERWRELYQRAEWDGLAAQNLAVSLLYTGKIAEARKLLEALIEKGNSFHALTFNLATVYELCTEQARTKKSTLAESVARMPLREEGWEKQAVDFKL</sequence>
<proteinExistence type="predicted"/>
<dbReference type="GO" id="GO:0005794">
    <property type="term" value="C:Golgi apparatus"/>
    <property type="evidence" value="ECO:0007669"/>
    <property type="project" value="TreeGrafter"/>
</dbReference>
<name>A0A6A6P1E2_9PEZI</name>
<evidence type="ECO:0000313" key="1">
    <source>
        <dbReference type="EMBL" id="KAF2457776.1"/>
    </source>
</evidence>
<dbReference type="PANTHER" id="PTHR21581:SF6">
    <property type="entry name" value="TRAFFICKING PROTEIN PARTICLE COMPLEX SUBUNIT 12"/>
    <property type="match status" value="1"/>
</dbReference>
<evidence type="ECO:0008006" key="3">
    <source>
        <dbReference type="Google" id="ProtNLM"/>
    </source>
</evidence>
<dbReference type="OrthoDB" id="428342at2759"/>
<accession>A0A6A6P1E2</accession>
<dbReference type="GO" id="GO:0030008">
    <property type="term" value="C:TRAPP complex"/>
    <property type="evidence" value="ECO:0007669"/>
    <property type="project" value="TreeGrafter"/>
</dbReference>
<organism evidence="1 2">
    <name type="scientific">Lineolata rhizophorae</name>
    <dbReference type="NCBI Taxonomy" id="578093"/>
    <lineage>
        <taxon>Eukaryota</taxon>
        <taxon>Fungi</taxon>
        <taxon>Dikarya</taxon>
        <taxon>Ascomycota</taxon>
        <taxon>Pezizomycotina</taxon>
        <taxon>Dothideomycetes</taxon>
        <taxon>Dothideomycetes incertae sedis</taxon>
        <taxon>Lineolatales</taxon>
        <taxon>Lineolataceae</taxon>
        <taxon>Lineolata</taxon>
    </lineage>
</organism>
<gene>
    <name evidence="1" type="ORF">BDY21DRAFT_342740</name>
</gene>
<evidence type="ECO:0000313" key="2">
    <source>
        <dbReference type="Proteomes" id="UP000799766"/>
    </source>
</evidence>
<reference evidence="1" key="1">
    <citation type="journal article" date="2020" name="Stud. Mycol.">
        <title>101 Dothideomycetes genomes: a test case for predicting lifestyles and emergence of pathogens.</title>
        <authorList>
            <person name="Haridas S."/>
            <person name="Albert R."/>
            <person name="Binder M."/>
            <person name="Bloem J."/>
            <person name="Labutti K."/>
            <person name="Salamov A."/>
            <person name="Andreopoulos B."/>
            <person name="Baker S."/>
            <person name="Barry K."/>
            <person name="Bills G."/>
            <person name="Bluhm B."/>
            <person name="Cannon C."/>
            <person name="Castanera R."/>
            <person name="Culley D."/>
            <person name="Daum C."/>
            <person name="Ezra D."/>
            <person name="Gonzalez J."/>
            <person name="Henrissat B."/>
            <person name="Kuo A."/>
            <person name="Liang C."/>
            <person name="Lipzen A."/>
            <person name="Lutzoni F."/>
            <person name="Magnuson J."/>
            <person name="Mondo S."/>
            <person name="Nolan M."/>
            <person name="Ohm R."/>
            <person name="Pangilinan J."/>
            <person name="Park H.-J."/>
            <person name="Ramirez L."/>
            <person name="Alfaro M."/>
            <person name="Sun H."/>
            <person name="Tritt A."/>
            <person name="Yoshinaga Y."/>
            <person name="Zwiers L.-H."/>
            <person name="Turgeon B."/>
            <person name="Goodwin S."/>
            <person name="Spatafora J."/>
            <person name="Crous P."/>
            <person name="Grigoriev I."/>
        </authorList>
    </citation>
    <scope>NUCLEOTIDE SEQUENCE</scope>
    <source>
        <strain evidence="1">ATCC 16933</strain>
    </source>
</reference>